<accession>A0ACB9AT86</accession>
<comment type="caution">
    <text evidence="1">The sequence shown here is derived from an EMBL/GenBank/DDBJ whole genome shotgun (WGS) entry which is preliminary data.</text>
</comment>
<reference evidence="2" key="1">
    <citation type="journal article" date="2022" name="Mol. Ecol. Resour.">
        <title>The genomes of chicory, endive, great burdock and yacon provide insights into Asteraceae palaeo-polyploidization history and plant inulin production.</title>
        <authorList>
            <person name="Fan W."/>
            <person name="Wang S."/>
            <person name="Wang H."/>
            <person name="Wang A."/>
            <person name="Jiang F."/>
            <person name="Liu H."/>
            <person name="Zhao H."/>
            <person name="Xu D."/>
            <person name="Zhang Y."/>
        </authorList>
    </citation>
    <scope>NUCLEOTIDE SEQUENCE [LARGE SCALE GENOMIC DNA]</scope>
    <source>
        <strain evidence="2">cv. Yunnan</strain>
    </source>
</reference>
<gene>
    <name evidence="1" type="ORF">L1987_71153</name>
</gene>
<name>A0ACB9AT86_9ASTR</name>
<proteinExistence type="predicted"/>
<evidence type="ECO:0000313" key="2">
    <source>
        <dbReference type="Proteomes" id="UP001056120"/>
    </source>
</evidence>
<protein>
    <submittedName>
        <fullName evidence="1">Uncharacterized protein</fullName>
    </submittedName>
</protein>
<sequence>MSCFYFYSFIPSSFTFYLAYRSLRISKTHKQCHPSVYSHMQHPLKGNKLILGNKVNLSTKLPDWEAISTLGSSSIHGCKEEKDRQLGLEFQTVAWNIVEIFGRPNFSDFFPVLAWFDLQRVERDMKKQLQKMDQIFESVIEDRIKSNAEKSHGARDDEGKKDFLQILLDLRNQEDATSLNITIIKALLLDMMIAGAETTATIIDWTMAEIMKNHHVTKMIQEELAE</sequence>
<evidence type="ECO:0000313" key="1">
    <source>
        <dbReference type="EMBL" id="KAI3712593.1"/>
    </source>
</evidence>
<keyword evidence="2" id="KW-1185">Reference proteome</keyword>
<dbReference type="EMBL" id="CM042041">
    <property type="protein sequence ID" value="KAI3712593.1"/>
    <property type="molecule type" value="Genomic_DNA"/>
</dbReference>
<dbReference type="Proteomes" id="UP001056120">
    <property type="component" value="Linkage Group LG24"/>
</dbReference>
<reference evidence="1 2" key="2">
    <citation type="journal article" date="2022" name="Mol. Ecol. Resour.">
        <title>The genomes of chicory, endive, great burdock and yacon provide insights into Asteraceae paleo-polyploidization history and plant inulin production.</title>
        <authorList>
            <person name="Fan W."/>
            <person name="Wang S."/>
            <person name="Wang H."/>
            <person name="Wang A."/>
            <person name="Jiang F."/>
            <person name="Liu H."/>
            <person name="Zhao H."/>
            <person name="Xu D."/>
            <person name="Zhang Y."/>
        </authorList>
    </citation>
    <scope>NUCLEOTIDE SEQUENCE [LARGE SCALE GENOMIC DNA]</scope>
    <source>
        <strain evidence="2">cv. Yunnan</strain>
        <tissue evidence="1">Leaves</tissue>
    </source>
</reference>
<organism evidence="1 2">
    <name type="scientific">Smallanthus sonchifolius</name>
    <dbReference type="NCBI Taxonomy" id="185202"/>
    <lineage>
        <taxon>Eukaryota</taxon>
        <taxon>Viridiplantae</taxon>
        <taxon>Streptophyta</taxon>
        <taxon>Embryophyta</taxon>
        <taxon>Tracheophyta</taxon>
        <taxon>Spermatophyta</taxon>
        <taxon>Magnoliopsida</taxon>
        <taxon>eudicotyledons</taxon>
        <taxon>Gunneridae</taxon>
        <taxon>Pentapetalae</taxon>
        <taxon>asterids</taxon>
        <taxon>campanulids</taxon>
        <taxon>Asterales</taxon>
        <taxon>Asteraceae</taxon>
        <taxon>Asteroideae</taxon>
        <taxon>Heliantheae alliance</taxon>
        <taxon>Millerieae</taxon>
        <taxon>Smallanthus</taxon>
    </lineage>
</organism>